<evidence type="ECO:0000256" key="3">
    <source>
        <dbReference type="ARBA" id="ARBA00004496"/>
    </source>
</evidence>
<evidence type="ECO:0000256" key="4">
    <source>
        <dbReference type="ARBA" id="ARBA00009461"/>
    </source>
</evidence>
<dbReference type="GO" id="GO:0005737">
    <property type="term" value="C:cytoplasm"/>
    <property type="evidence" value="ECO:0007669"/>
    <property type="project" value="UniProtKB-SubCell"/>
</dbReference>
<evidence type="ECO:0000256" key="6">
    <source>
        <dbReference type="ARBA" id="ARBA00022490"/>
    </source>
</evidence>
<proteinExistence type="inferred from homology"/>
<accession>A0A9P4UJ00</accession>
<feature type="compositionally biased region" description="Basic and acidic residues" evidence="8">
    <location>
        <begin position="48"/>
        <end position="62"/>
    </location>
</feature>
<evidence type="ECO:0000313" key="10">
    <source>
        <dbReference type="EMBL" id="KAF2717417.1"/>
    </source>
</evidence>
<dbReference type="PANTHER" id="PTHR41391:SF1">
    <property type="entry name" value="RESTRICTION OF TELOMERE CAPPING PROTEIN 4"/>
    <property type="match status" value="1"/>
</dbReference>
<keyword evidence="11" id="KW-1185">Reference proteome</keyword>
<evidence type="ECO:0000256" key="5">
    <source>
        <dbReference type="ARBA" id="ARBA00015162"/>
    </source>
</evidence>
<evidence type="ECO:0000256" key="2">
    <source>
        <dbReference type="ARBA" id="ARBA00004123"/>
    </source>
</evidence>
<evidence type="ECO:0000259" key="9">
    <source>
        <dbReference type="SMART" id="SM01312"/>
    </source>
</evidence>
<dbReference type="EMBL" id="MU003844">
    <property type="protein sequence ID" value="KAF2717417.1"/>
    <property type="molecule type" value="Genomic_DNA"/>
</dbReference>
<evidence type="ECO:0000256" key="7">
    <source>
        <dbReference type="ARBA" id="ARBA00023242"/>
    </source>
</evidence>
<dbReference type="PANTHER" id="PTHR41391">
    <property type="entry name" value="RESTRICTION OF TELOMERE CAPPING PROTEIN 4"/>
    <property type="match status" value="1"/>
</dbReference>
<keyword evidence="6" id="KW-0963">Cytoplasm</keyword>
<keyword evidence="7" id="KW-0539">Nucleus</keyword>
<evidence type="ECO:0000313" key="11">
    <source>
        <dbReference type="Proteomes" id="UP000799441"/>
    </source>
</evidence>
<feature type="region of interest" description="Disordered" evidence="8">
    <location>
        <begin position="230"/>
        <end position="262"/>
    </location>
</feature>
<dbReference type="AlphaFoldDB" id="A0A9P4UJ00"/>
<reference evidence="10" key="1">
    <citation type="journal article" date="2020" name="Stud. Mycol.">
        <title>101 Dothideomycetes genomes: a test case for predicting lifestyles and emergence of pathogens.</title>
        <authorList>
            <person name="Haridas S."/>
            <person name="Albert R."/>
            <person name="Binder M."/>
            <person name="Bloem J."/>
            <person name="Labutti K."/>
            <person name="Salamov A."/>
            <person name="Andreopoulos B."/>
            <person name="Baker S."/>
            <person name="Barry K."/>
            <person name="Bills G."/>
            <person name="Bluhm B."/>
            <person name="Cannon C."/>
            <person name="Castanera R."/>
            <person name="Culley D."/>
            <person name="Daum C."/>
            <person name="Ezra D."/>
            <person name="Gonzalez J."/>
            <person name="Henrissat B."/>
            <person name="Kuo A."/>
            <person name="Liang C."/>
            <person name="Lipzen A."/>
            <person name="Lutzoni F."/>
            <person name="Magnuson J."/>
            <person name="Mondo S."/>
            <person name="Nolan M."/>
            <person name="Ohm R."/>
            <person name="Pangilinan J."/>
            <person name="Park H.-J."/>
            <person name="Ramirez L."/>
            <person name="Alfaro M."/>
            <person name="Sun H."/>
            <person name="Tritt A."/>
            <person name="Yoshinaga Y."/>
            <person name="Zwiers L.-H."/>
            <person name="Turgeon B."/>
            <person name="Goodwin S."/>
            <person name="Spatafora J."/>
            <person name="Crous P."/>
            <person name="Grigoriev I."/>
        </authorList>
    </citation>
    <scope>NUCLEOTIDE SEQUENCE</scope>
    <source>
        <strain evidence="10">CBS 116435</strain>
    </source>
</reference>
<dbReference type="Proteomes" id="UP000799441">
    <property type="component" value="Unassembled WGS sequence"/>
</dbReference>
<organism evidence="10 11">
    <name type="scientific">Polychaeton citri CBS 116435</name>
    <dbReference type="NCBI Taxonomy" id="1314669"/>
    <lineage>
        <taxon>Eukaryota</taxon>
        <taxon>Fungi</taxon>
        <taxon>Dikarya</taxon>
        <taxon>Ascomycota</taxon>
        <taxon>Pezizomycotina</taxon>
        <taxon>Dothideomycetes</taxon>
        <taxon>Dothideomycetidae</taxon>
        <taxon>Capnodiales</taxon>
        <taxon>Capnodiaceae</taxon>
        <taxon>Polychaeton</taxon>
    </lineage>
</organism>
<name>A0A9P4UJ00_9PEZI</name>
<dbReference type="SMART" id="SM01312">
    <property type="entry name" value="RTC4"/>
    <property type="match status" value="1"/>
</dbReference>
<evidence type="ECO:0000256" key="1">
    <source>
        <dbReference type="ARBA" id="ARBA00002738"/>
    </source>
</evidence>
<dbReference type="Pfam" id="PF14474">
    <property type="entry name" value="RTC4"/>
    <property type="match status" value="1"/>
</dbReference>
<feature type="compositionally biased region" description="Low complexity" evidence="8">
    <location>
        <begin position="245"/>
        <end position="259"/>
    </location>
</feature>
<feature type="region of interest" description="Disordered" evidence="8">
    <location>
        <begin position="1"/>
        <end position="182"/>
    </location>
</feature>
<sequence>MPIGLTRHRTSKLLGTVNGKPHATQADHADALPTPPPSSNATASALVGRRELTDEEIRKTPVTDDDDGEESHDIKPQRLIIREAGSGVKGKGAKMSRFRKPEVPLKHASSPARKFQLPATASPSGSKRSVDDDGGGGSDSDGEVFSGSSQMRASQKRQKTYGGKSENIHAPRTSVKAGAKKQKIFKKAGGKAVYAHKNQFKPPQNHIEVAAIQKPKASFRRPEGIDLFEFGQAHDGDDLPDAAEGGLSDSSLSPPAASSDVEELDKYDPLRIDCSICGERVPKVLKERYKDEVMHGQKMDFKWQQRFCQHHRADTARETWQERRYPDIDWKNLSNRLAEHNDHLLDVLASKVPSSFARSMAERVQKRRRSGKPGGIVGYYGPRGEKIMVDHILADLDEDLRLHAAGSDLVTTRGTAGGVTGLVTTVLASELALQLIKQDLNMDDEGAKVVIAESEELGELLHPEIEERVELDDELDGDASQWH</sequence>
<feature type="domain" description="Restriction of telomere capping protein 4 C-terminal" evidence="9">
    <location>
        <begin position="347"/>
        <end position="464"/>
    </location>
</feature>
<feature type="compositionally biased region" description="Basic residues" evidence="8">
    <location>
        <begin position="1"/>
        <end position="11"/>
    </location>
</feature>
<comment type="subcellular location">
    <subcellularLocation>
        <location evidence="3">Cytoplasm</location>
    </subcellularLocation>
    <subcellularLocation>
        <location evidence="2">Nucleus</location>
    </subcellularLocation>
</comment>
<dbReference type="GO" id="GO:0005634">
    <property type="term" value="C:nucleus"/>
    <property type="evidence" value="ECO:0007669"/>
    <property type="project" value="UniProtKB-SubCell"/>
</dbReference>
<protein>
    <recommendedName>
        <fullName evidence="5">Restriction of telomere capping protein 4</fullName>
    </recommendedName>
</protein>
<comment type="function">
    <text evidence="1">May be involved in a process influencing telomere capping.</text>
</comment>
<comment type="similarity">
    <text evidence="4">Belongs to the RTC4 family.</text>
</comment>
<comment type="caution">
    <text evidence="10">The sequence shown here is derived from an EMBL/GenBank/DDBJ whole genome shotgun (WGS) entry which is preliminary data.</text>
</comment>
<gene>
    <name evidence="10" type="ORF">K431DRAFT_288556</name>
</gene>
<evidence type="ECO:0000256" key="8">
    <source>
        <dbReference type="SAM" id="MobiDB-lite"/>
    </source>
</evidence>
<dbReference type="OrthoDB" id="128308at2759"/>
<dbReference type="InterPro" id="IPR039024">
    <property type="entry name" value="RTC4"/>
</dbReference>
<dbReference type="InterPro" id="IPR028094">
    <property type="entry name" value="RTC4_C"/>
</dbReference>